<dbReference type="KEGG" id="fiy:BN1229_v1_3188"/>
<dbReference type="PANTHER" id="PTHR34477">
    <property type="entry name" value="UPF0213 PROTEIN YHBQ"/>
    <property type="match status" value="1"/>
</dbReference>
<evidence type="ECO:0000313" key="4">
    <source>
        <dbReference type="Proteomes" id="UP000033187"/>
    </source>
</evidence>
<sequence>MRRFWVYILASSPRGTLYIGMTNGLVRRVEEHRDGTGSVFTRRYAIHRLVWFEELPNVQQAIQREKTLKEWPRDWKLNLIERDNPNWIDLYPSLPGVAPLRKL</sequence>
<protein>
    <submittedName>
        <fullName evidence="3">Excinuclease ABC, C subunit domain protein</fullName>
    </submittedName>
</protein>
<name>A0A0D6JJC7_9HYPH</name>
<dbReference type="CDD" id="cd10448">
    <property type="entry name" value="GIY-YIG_unchar_3"/>
    <property type="match status" value="1"/>
</dbReference>
<dbReference type="PROSITE" id="PS50164">
    <property type="entry name" value="GIY_YIG"/>
    <property type="match status" value="1"/>
</dbReference>
<dbReference type="InterPro" id="IPR035901">
    <property type="entry name" value="GIY-YIG_endonuc_sf"/>
</dbReference>
<dbReference type="InterPro" id="IPR000305">
    <property type="entry name" value="GIY-YIG_endonuc"/>
</dbReference>
<comment type="similarity">
    <text evidence="1">Belongs to the UPF0213 family.</text>
</comment>
<dbReference type="EMBL" id="LN829119">
    <property type="protein sequence ID" value="CPR21754.1"/>
    <property type="molecule type" value="Genomic_DNA"/>
</dbReference>
<organism evidence="3 4">
    <name type="scientific">Candidatus Filomicrobium marinum</name>
    <dbReference type="NCBI Taxonomy" id="1608628"/>
    <lineage>
        <taxon>Bacteria</taxon>
        <taxon>Pseudomonadati</taxon>
        <taxon>Pseudomonadota</taxon>
        <taxon>Alphaproteobacteria</taxon>
        <taxon>Hyphomicrobiales</taxon>
        <taxon>Hyphomicrobiaceae</taxon>
        <taxon>Filomicrobium</taxon>
    </lineage>
</organism>
<dbReference type="RefSeq" id="WP_046480405.1">
    <property type="nucleotide sequence ID" value="NZ_LN829118.1"/>
</dbReference>
<dbReference type="AlphaFoldDB" id="A0A0D6JJC7"/>
<gene>
    <name evidence="3" type="ORF">YBN1229_v1_3188</name>
</gene>
<dbReference type="Gene3D" id="3.40.1440.10">
    <property type="entry name" value="GIY-YIG endonuclease"/>
    <property type="match status" value="1"/>
</dbReference>
<dbReference type="PANTHER" id="PTHR34477:SF5">
    <property type="entry name" value="BSL5627 PROTEIN"/>
    <property type="match status" value="1"/>
</dbReference>
<dbReference type="KEGG" id="fil:BN1229_v1_2724"/>
<dbReference type="SUPFAM" id="SSF82771">
    <property type="entry name" value="GIY-YIG endonuclease"/>
    <property type="match status" value="1"/>
</dbReference>
<dbReference type="SMART" id="SM00465">
    <property type="entry name" value="GIYc"/>
    <property type="match status" value="1"/>
</dbReference>
<proteinExistence type="inferred from homology"/>
<dbReference type="InterPro" id="IPR050190">
    <property type="entry name" value="UPF0213_domain"/>
</dbReference>
<dbReference type="Pfam" id="PF01541">
    <property type="entry name" value="GIY-YIG"/>
    <property type="match status" value="1"/>
</dbReference>
<dbReference type="OrthoDB" id="287318at2"/>
<accession>A0A0D6JJC7</accession>
<keyword evidence="4" id="KW-1185">Reference proteome</keyword>
<reference evidence="4" key="1">
    <citation type="submission" date="2015-02" db="EMBL/GenBank/DDBJ databases">
        <authorList>
            <person name="Chooi Y.-H."/>
        </authorList>
    </citation>
    <scope>NUCLEOTIDE SEQUENCE [LARGE SCALE GENOMIC DNA]</scope>
    <source>
        <strain evidence="4">strain Y</strain>
    </source>
</reference>
<dbReference type="Proteomes" id="UP000033187">
    <property type="component" value="Chromosome 1"/>
</dbReference>
<evidence type="ECO:0000313" key="3">
    <source>
        <dbReference type="EMBL" id="CPR21754.1"/>
    </source>
</evidence>
<evidence type="ECO:0000256" key="1">
    <source>
        <dbReference type="ARBA" id="ARBA00007435"/>
    </source>
</evidence>
<evidence type="ECO:0000259" key="2">
    <source>
        <dbReference type="PROSITE" id="PS50164"/>
    </source>
</evidence>
<feature type="domain" description="GIY-YIG" evidence="2">
    <location>
        <begin position="2"/>
        <end position="79"/>
    </location>
</feature>